<dbReference type="GO" id="GO:0005737">
    <property type="term" value="C:cytoplasm"/>
    <property type="evidence" value="ECO:0007669"/>
    <property type="project" value="TreeGrafter"/>
</dbReference>
<dbReference type="EC" id="2.7.-.-" evidence="7"/>
<dbReference type="SUPFAM" id="SSF56112">
    <property type="entry name" value="Protein kinase-like (PK-like)"/>
    <property type="match status" value="1"/>
</dbReference>
<keyword evidence="3 7" id="KW-0418">Kinase</keyword>
<dbReference type="GO" id="GO:0004672">
    <property type="term" value="F:protein kinase activity"/>
    <property type="evidence" value="ECO:0007669"/>
    <property type="project" value="InterPro"/>
</dbReference>
<dbReference type="InterPro" id="IPR011009">
    <property type="entry name" value="Kinase-like_dom_sf"/>
</dbReference>
<evidence type="ECO:0000256" key="4">
    <source>
        <dbReference type="ARBA" id="ARBA00022840"/>
    </source>
</evidence>
<keyword evidence="5" id="KW-0652">Protein synthesis inhibitor</keyword>
<name>A0AAD8XX16_9STRA</name>
<evidence type="ECO:0000313" key="8">
    <source>
        <dbReference type="Proteomes" id="UP001224775"/>
    </source>
</evidence>
<evidence type="ECO:0000256" key="1">
    <source>
        <dbReference type="ARBA" id="ARBA00022679"/>
    </source>
</evidence>
<protein>
    <submittedName>
        <fullName evidence="7">Protein kinase family protein</fullName>
        <ecNumber evidence="7">2.7.-.-</ecNumber>
    </submittedName>
</protein>
<dbReference type="InterPro" id="IPR050339">
    <property type="entry name" value="CC_SR_Kinase"/>
</dbReference>
<reference evidence="7" key="1">
    <citation type="submission" date="2023-06" db="EMBL/GenBank/DDBJ databases">
        <title>Survivors Of The Sea: Transcriptome response of Skeletonema marinoi to long-term dormancy.</title>
        <authorList>
            <person name="Pinder M.I.M."/>
            <person name="Kourtchenko O."/>
            <person name="Robertson E.K."/>
            <person name="Larsson T."/>
            <person name="Maumus F."/>
            <person name="Osuna-Cruz C.M."/>
            <person name="Vancaester E."/>
            <person name="Stenow R."/>
            <person name="Vandepoele K."/>
            <person name="Ploug H."/>
            <person name="Bruchert V."/>
            <person name="Godhe A."/>
            <person name="Topel M."/>
        </authorList>
    </citation>
    <scope>NUCLEOTIDE SEQUENCE</scope>
    <source>
        <strain evidence="7">R05AC</strain>
    </source>
</reference>
<dbReference type="AlphaFoldDB" id="A0AAD8XX16"/>
<dbReference type="PROSITE" id="PS50011">
    <property type="entry name" value="PROTEIN_KINASE_DOM"/>
    <property type="match status" value="1"/>
</dbReference>
<proteinExistence type="predicted"/>
<dbReference type="Gene3D" id="1.10.510.10">
    <property type="entry name" value="Transferase(Phosphotransferase) domain 1"/>
    <property type="match status" value="1"/>
</dbReference>
<evidence type="ECO:0000259" key="6">
    <source>
        <dbReference type="PROSITE" id="PS50011"/>
    </source>
</evidence>
<dbReference type="GO" id="GO:0005634">
    <property type="term" value="C:nucleus"/>
    <property type="evidence" value="ECO:0007669"/>
    <property type="project" value="TreeGrafter"/>
</dbReference>
<evidence type="ECO:0000256" key="2">
    <source>
        <dbReference type="ARBA" id="ARBA00022741"/>
    </source>
</evidence>
<dbReference type="Proteomes" id="UP001224775">
    <property type="component" value="Unassembled WGS sequence"/>
</dbReference>
<evidence type="ECO:0000256" key="3">
    <source>
        <dbReference type="ARBA" id="ARBA00022777"/>
    </source>
</evidence>
<evidence type="ECO:0000313" key="7">
    <source>
        <dbReference type="EMBL" id="KAK1735037.1"/>
    </source>
</evidence>
<sequence>MDGWPQLKPLEYRAVDKVDAENKASTTSVDDGSGRSLGSRLRVAASLASAVDYLHSQGVIYRDLKTDNVGFDRNGNLKLFDFGMARFMPRHGDACEDVFEMTGLGTPRYTSPEYLSSAL</sequence>
<keyword evidence="8" id="KW-1185">Reference proteome</keyword>
<dbReference type="PANTHER" id="PTHR11042">
    <property type="entry name" value="EUKARYOTIC TRANSLATION INITIATION FACTOR 2-ALPHA KINASE EIF2-ALPHA KINASE -RELATED"/>
    <property type="match status" value="1"/>
</dbReference>
<gene>
    <name evidence="7" type="ORF">QTG54_014103</name>
</gene>
<keyword evidence="4" id="KW-0067">ATP-binding</keyword>
<dbReference type="Pfam" id="PF00069">
    <property type="entry name" value="Pkinase"/>
    <property type="match status" value="1"/>
</dbReference>
<accession>A0AAD8XX16</accession>
<dbReference type="GO" id="GO:0005524">
    <property type="term" value="F:ATP binding"/>
    <property type="evidence" value="ECO:0007669"/>
    <property type="project" value="UniProtKB-KW"/>
</dbReference>
<dbReference type="EMBL" id="JATAAI010000035">
    <property type="protein sequence ID" value="KAK1735037.1"/>
    <property type="molecule type" value="Genomic_DNA"/>
</dbReference>
<organism evidence="7 8">
    <name type="scientific">Skeletonema marinoi</name>
    <dbReference type="NCBI Taxonomy" id="267567"/>
    <lineage>
        <taxon>Eukaryota</taxon>
        <taxon>Sar</taxon>
        <taxon>Stramenopiles</taxon>
        <taxon>Ochrophyta</taxon>
        <taxon>Bacillariophyta</taxon>
        <taxon>Coscinodiscophyceae</taxon>
        <taxon>Thalassiosirophycidae</taxon>
        <taxon>Thalassiosirales</taxon>
        <taxon>Skeletonemataceae</taxon>
        <taxon>Skeletonema</taxon>
        <taxon>Skeletonema marinoi-dohrnii complex</taxon>
    </lineage>
</organism>
<dbReference type="InterPro" id="IPR000719">
    <property type="entry name" value="Prot_kinase_dom"/>
</dbReference>
<comment type="caution">
    <text evidence="7">The sequence shown here is derived from an EMBL/GenBank/DDBJ whole genome shotgun (WGS) entry which is preliminary data.</text>
</comment>
<feature type="domain" description="Protein kinase" evidence="6">
    <location>
        <begin position="1"/>
        <end position="119"/>
    </location>
</feature>
<keyword evidence="1 7" id="KW-0808">Transferase</keyword>
<dbReference type="GO" id="GO:0017148">
    <property type="term" value="P:negative regulation of translation"/>
    <property type="evidence" value="ECO:0007669"/>
    <property type="project" value="UniProtKB-KW"/>
</dbReference>
<evidence type="ECO:0000256" key="5">
    <source>
        <dbReference type="ARBA" id="ARBA00023193"/>
    </source>
</evidence>
<keyword evidence="2" id="KW-0547">Nucleotide-binding</keyword>